<dbReference type="InterPro" id="IPR006044">
    <property type="entry name" value="11S_seedstore_pln"/>
</dbReference>
<dbReference type="InterPro" id="IPR050253">
    <property type="entry name" value="Seed_Storage-Functional"/>
</dbReference>
<dbReference type="PRINTS" id="PR00439">
    <property type="entry name" value="11SGLOBULIN"/>
</dbReference>
<dbReference type="InterPro" id="IPR011051">
    <property type="entry name" value="RmlC_Cupin_sf"/>
</dbReference>
<evidence type="ECO:0000256" key="6">
    <source>
        <dbReference type="ARBA" id="ARBA00023157"/>
    </source>
</evidence>
<dbReference type="InterPro" id="IPR022379">
    <property type="entry name" value="11S_seedstore_CS"/>
</dbReference>
<dbReference type="Pfam" id="PF00190">
    <property type="entry name" value="Cupin_1"/>
    <property type="match status" value="2"/>
</dbReference>
<accession>A0A8K0IKX5</accession>
<evidence type="ECO:0000313" key="11">
    <source>
        <dbReference type="Proteomes" id="UP000797356"/>
    </source>
</evidence>
<dbReference type="PANTHER" id="PTHR31189">
    <property type="entry name" value="OS03G0336100 PROTEIN-RELATED"/>
    <property type="match status" value="1"/>
</dbReference>
<name>A0A8K0IKX5_COCNU</name>
<comment type="caution">
    <text evidence="10">The sequence shown here is derived from an EMBL/GenBank/DDBJ whole genome shotgun (WGS) entry which is preliminary data.</text>
</comment>
<dbReference type="Gene3D" id="2.60.120.10">
    <property type="entry name" value="Jelly Rolls"/>
    <property type="match status" value="2"/>
</dbReference>
<keyword evidence="5 7" id="KW-0708">Seed storage protein</keyword>
<feature type="compositionally biased region" description="Basic and acidic residues" evidence="8">
    <location>
        <begin position="137"/>
        <end position="151"/>
    </location>
</feature>
<feature type="domain" description="Cupin type-1" evidence="9">
    <location>
        <begin position="51"/>
        <end position="248"/>
    </location>
</feature>
<reference evidence="10" key="2">
    <citation type="submission" date="2019-07" db="EMBL/GenBank/DDBJ databases">
        <authorList>
            <person name="Yang Y."/>
            <person name="Bocs S."/>
            <person name="Baudouin L."/>
        </authorList>
    </citation>
    <scope>NUCLEOTIDE SEQUENCE</scope>
    <source>
        <tissue evidence="10">Spear leaf of Hainan Tall coconut</tissue>
    </source>
</reference>
<evidence type="ECO:0000256" key="2">
    <source>
        <dbReference type="ARBA" id="ARBA00011818"/>
    </source>
</evidence>
<protein>
    <submittedName>
        <fullName evidence="10">Cocosin 1</fullName>
    </submittedName>
</protein>
<feature type="region of interest" description="Disordered" evidence="8">
    <location>
        <begin position="206"/>
        <end position="230"/>
    </location>
</feature>
<dbReference type="CDD" id="cd02243">
    <property type="entry name" value="cupin_11S_legumin_C"/>
    <property type="match status" value="1"/>
</dbReference>
<evidence type="ECO:0000256" key="1">
    <source>
        <dbReference type="ARBA" id="ARBA00007178"/>
    </source>
</evidence>
<evidence type="ECO:0000259" key="9">
    <source>
        <dbReference type="SMART" id="SM00835"/>
    </source>
</evidence>
<dbReference type="InterPro" id="IPR014710">
    <property type="entry name" value="RmlC-like_jellyroll"/>
</dbReference>
<dbReference type="SUPFAM" id="SSF51182">
    <property type="entry name" value="RmlC-like cupins"/>
    <property type="match status" value="1"/>
</dbReference>
<dbReference type="FunFam" id="2.60.120.10:FF:000073">
    <property type="entry name" value="Glycinin G1"/>
    <property type="match status" value="1"/>
</dbReference>
<dbReference type="GO" id="GO:0045735">
    <property type="term" value="F:nutrient reservoir activity"/>
    <property type="evidence" value="ECO:0007669"/>
    <property type="project" value="UniProtKB-KW"/>
</dbReference>
<dbReference type="OrthoDB" id="2016041at2759"/>
<comment type="similarity">
    <text evidence="1 7">Belongs to the 11S seed storage protein (globulins) family.</text>
</comment>
<dbReference type="CDD" id="cd02242">
    <property type="entry name" value="cupin_11S_legumin_N"/>
    <property type="match status" value="1"/>
</dbReference>
<dbReference type="SMART" id="SM00835">
    <property type="entry name" value="Cupin_1"/>
    <property type="match status" value="2"/>
</dbReference>
<evidence type="ECO:0000313" key="10">
    <source>
        <dbReference type="EMBL" id="KAG1361520.1"/>
    </source>
</evidence>
<keyword evidence="4 7" id="KW-0758">Storage protein</keyword>
<dbReference type="Proteomes" id="UP000797356">
    <property type="component" value="Chromosome 9"/>
</dbReference>
<sequence>MKAMATSAATLLPFSLCLLLLCRASLAQFGRSPWQSVRQSGEQSRCRVEKLNALEPSREVRSEAGVTEYYDQNNAQLECAGVTAFRRTIEPRGLLLPSFSNAPRLVYIIQGRGIYGTVIPGCPETFQSFQQSESEQQGEKGQRRRSRDEHQRIHHFKQGDVIAIAAGVAHWCYNDGDTPVISFTVSDFSNSANQLDENHRQFLLAGRRSTSQQQSREEEEHSSEGNILSGLDTEQLAVAVGVDREVARKLQGEDDQRGEIVRVDKGLEVVRPPSEKQEREERGRRTNGLEEAMCSMRNRENIDSSRRADVYIPRGGRITTLNSQKLPMLSFIQLSAERVVLYKNAMLAPHWNINAHSVTYCTGGRGRVQLVDNNGKPVFDGELRQGQLLVIPQNFAVIKQAGNEGFEFTSIKTIDNAMVNTIVGKASALRGMPEEVLMTSYRINRNEAWRVKFSRGDEMAIFSPRSEGGADA</sequence>
<dbReference type="EMBL" id="CM017880">
    <property type="protein sequence ID" value="KAG1361520.1"/>
    <property type="molecule type" value="Genomic_DNA"/>
</dbReference>
<comment type="subunit">
    <text evidence="2 7">Hexamer; each subunit is composed of an acidic and a basic chain derived from a single precursor and linked by a disulfide bond.</text>
</comment>
<evidence type="ECO:0000256" key="3">
    <source>
        <dbReference type="ARBA" id="ARBA00022729"/>
    </source>
</evidence>
<keyword evidence="6 7" id="KW-1015">Disulfide bond</keyword>
<feature type="region of interest" description="Disordered" evidence="8">
    <location>
        <begin position="129"/>
        <end position="151"/>
    </location>
</feature>
<reference evidence="10" key="1">
    <citation type="journal article" date="2017" name="Gigascience">
        <title>The genome draft of coconut (Cocos nucifera).</title>
        <authorList>
            <person name="Xiao Y."/>
            <person name="Xu P."/>
            <person name="Fan H."/>
            <person name="Baudouin L."/>
            <person name="Xia W."/>
            <person name="Bocs S."/>
            <person name="Xu J."/>
            <person name="Li Q."/>
            <person name="Guo A."/>
            <person name="Zhou L."/>
            <person name="Li J."/>
            <person name="Wu Y."/>
            <person name="Ma Z."/>
            <person name="Armero A."/>
            <person name="Issali A.E."/>
            <person name="Liu N."/>
            <person name="Peng M."/>
            <person name="Yang Y."/>
        </authorList>
    </citation>
    <scope>NUCLEOTIDE SEQUENCE</scope>
    <source>
        <tissue evidence="10">Spear leaf of Hainan Tall coconut</tissue>
    </source>
</reference>
<comment type="function">
    <text evidence="7">Seed storage protein.</text>
</comment>
<evidence type="ECO:0000256" key="5">
    <source>
        <dbReference type="ARBA" id="ARBA00023129"/>
    </source>
</evidence>
<feature type="chain" id="PRO_5035489818" evidence="7">
    <location>
        <begin position="28"/>
        <end position="472"/>
    </location>
</feature>
<organism evidence="10 11">
    <name type="scientific">Cocos nucifera</name>
    <name type="common">Coconut palm</name>
    <dbReference type="NCBI Taxonomy" id="13894"/>
    <lineage>
        <taxon>Eukaryota</taxon>
        <taxon>Viridiplantae</taxon>
        <taxon>Streptophyta</taxon>
        <taxon>Embryophyta</taxon>
        <taxon>Tracheophyta</taxon>
        <taxon>Spermatophyta</taxon>
        <taxon>Magnoliopsida</taxon>
        <taxon>Liliopsida</taxon>
        <taxon>Arecaceae</taxon>
        <taxon>Arecoideae</taxon>
        <taxon>Cocoseae</taxon>
        <taxon>Attaleinae</taxon>
        <taxon>Cocos</taxon>
    </lineage>
</organism>
<dbReference type="PROSITE" id="PS00305">
    <property type="entry name" value="11S_SEED_STORAGE"/>
    <property type="match status" value="1"/>
</dbReference>
<feature type="domain" description="Cupin type-1" evidence="9">
    <location>
        <begin position="300"/>
        <end position="449"/>
    </location>
</feature>
<evidence type="ECO:0000256" key="4">
    <source>
        <dbReference type="ARBA" id="ARBA00022761"/>
    </source>
</evidence>
<dbReference type="AlphaFoldDB" id="A0A8K0IKX5"/>
<gene>
    <name evidence="10" type="ORF">COCNU_09G009830</name>
</gene>
<feature type="signal peptide" evidence="7">
    <location>
        <begin position="1"/>
        <end position="27"/>
    </location>
</feature>
<dbReference type="InterPro" id="IPR006045">
    <property type="entry name" value="Cupin_1"/>
</dbReference>
<keyword evidence="3 7" id="KW-0732">Signal</keyword>
<keyword evidence="11" id="KW-1185">Reference proteome</keyword>
<evidence type="ECO:0000256" key="8">
    <source>
        <dbReference type="SAM" id="MobiDB-lite"/>
    </source>
</evidence>
<proteinExistence type="inferred from homology"/>
<evidence type="ECO:0000256" key="7">
    <source>
        <dbReference type="RuleBase" id="RU003681"/>
    </source>
</evidence>
<dbReference type="GO" id="GO:0048316">
    <property type="term" value="P:seed development"/>
    <property type="evidence" value="ECO:0007669"/>
    <property type="project" value="UniProtKB-ARBA"/>
</dbReference>
<dbReference type="PANTHER" id="PTHR31189:SF35">
    <property type="entry name" value="12S SEED STORAGE PROTEIN CRB"/>
    <property type="match status" value="1"/>
</dbReference>